<proteinExistence type="predicted"/>
<name>A0A1X2G7R6_9FUNG</name>
<organism evidence="2 3">
    <name type="scientific">Hesseltinella vesiculosa</name>
    <dbReference type="NCBI Taxonomy" id="101127"/>
    <lineage>
        <taxon>Eukaryota</taxon>
        <taxon>Fungi</taxon>
        <taxon>Fungi incertae sedis</taxon>
        <taxon>Mucoromycota</taxon>
        <taxon>Mucoromycotina</taxon>
        <taxon>Mucoromycetes</taxon>
        <taxon>Mucorales</taxon>
        <taxon>Cunninghamellaceae</taxon>
        <taxon>Hesseltinella</taxon>
    </lineage>
</organism>
<reference evidence="2 3" key="1">
    <citation type="submission" date="2016-07" db="EMBL/GenBank/DDBJ databases">
        <title>Pervasive Adenine N6-methylation of Active Genes in Fungi.</title>
        <authorList>
            <consortium name="DOE Joint Genome Institute"/>
            <person name="Mondo S.J."/>
            <person name="Dannebaum R.O."/>
            <person name="Kuo R.C."/>
            <person name="Labutti K."/>
            <person name="Haridas S."/>
            <person name="Kuo A."/>
            <person name="Salamov A."/>
            <person name="Ahrendt S.R."/>
            <person name="Lipzen A."/>
            <person name="Sullivan W."/>
            <person name="Andreopoulos W.B."/>
            <person name="Clum A."/>
            <person name="Lindquist E."/>
            <person name="Daum C."/>
            <person name="Ramamoorthy G.K."/>
            <person name="Gryganskyi A."/>
            <person name="Culley D."/>
            <person name="Magnuson J.K."/>
            <person name="James T.Y."/>
            <person name="O'Malley M.A."/>
            <person name="Stajich J.E."/>
            <person name="Spatafora J.W."/>
            <person name="Visel A."/>
            <person name="Grigoriev I.V."/>
        </authorList>
    </citation>
    <scope>NUCLEOTIDE SEQUENCE [LARGE SCALE GENOMIC DNA]</scope>
    <source>
        <strain evidence="2 3">NRRL 3301</strain>
    </source>
</reference>
<evidence type="ECO:0000313" key="3">
    <source>
        <dbReference type="Proteomes" id="UP000242146"/>
    </source>
</evidence>
<keyword evidence="3" id="KW-1185">Reference proteome</keyword>
<dbReference type="Proteomes" id="UP000242146">
    <property type="component" value="Unassembled WGS sequence"/>
</dbReference>
<dbReference type="AlphaFoldDB" id="A0A1X2G7R6"/>
<sequence>MPISYDFEAPGNLTAIRCKLQRRIYHQKQQRQKYNDALLQQQDTLSQTTYLSHGLPSPPVEYHKKKSSECSSEDDDLSTISSLPPPNCASTAFHGASTWSTQQLEAKLADLKQEKHRLFAQMKQLLQDQPSVKKPSSPLLPSPSPSPTTTPHLFAEKDSHPWKRPTSPPPSRPRPFPQHLDRRVRYLHYPTTPSSLPRRHSYMLPRSNHSHPIPRSSRYRPMRLSFTEPNARF</sequence>
<evidence type="ECO:0000313" key="2">
    <source>
        <dbReference type="EMBL" id="ORX47191.1"/>
    </source>
</evidence>
<accession>A0A1X2G7R6</accession>
<feature type="compositionally biased region" description="Pro residues" evidence="1">
    <location>
        <begin position="166"/>
        <end position="176"/>
    </location>
</feature>
<protein>
    <submittedName>
        <fullName evidence="2">Uncharacterized protein</fullName>
    </submittedName>
</protein>
<gene>
    <name evidence="2" type="ORF">DM01DRAFT_1385950</name>
</gene>
<comment type="caution">
    <text evidence="2">The sequence shown here is derived from an EMBL/GenBank/DDBJ whole genome shotgun (WGS) entry which is preliminary data.</text>
</comment>
<evidence type="ECO:0000256" key="1">
    <source>
        <dbReference type="SAM" id="MobiDB-lite"/>
    </source>
</evidence>
<feature type="region of interest" description="Disordered" evidence="1">
    <location>
        <begin position="127"/>
        <end position="217"/>
    </location>
</feature>
<feature type="region of interest" description="Disordered" evidence="1">
    <location>
        <begin position="53"/>
        <end position="81"/>
    </location>
</feature>
<dbReference type="OrthoDB" id="2290976at2759"/>
<feature type="compositionally biased region" description="Pro residues" evidence="1">
    <location>
        <begin position="138"/>
        <end position="148"/>
    </location>
</feature>
<dbReference type="EMBL" id="MCGT01000034">
    <property type="protein sequence ID" value="ORX47191.1"/>
    <property type="molecule type" value="Genomic_DNA"/>
</dbReference>